<dbReference type="STRING" id="53501.SAMN04488043_11863"/>
<feature type="transmembrane region" description="Helical" evidence="1">
    <location>
        <begin position="12"/>
        <end position="32"/>
    </location>
</feature>
<dbReference type="AlphaFoldDB" id="A0A0P1F3S6"/>
<sequence>MKIEHSGKAAFLFGIGAMIIYLVMVLGTLGHLTDLAGVLPFDLRPTGYSQVDAEGLLQALGESGRHYYLTRQIPLDTLYPALLALTLILALRWRSFRFGPTLMTKIGGALAILAATFDYLENLGISLMLLSGSESDLALVKAASTASILKSALTTAAILAVITTLLPIWLQRLSNHPPMKSARRSSRLS</sequence>
<dbReference type="Proteomes" id="UP000051587">
    <property type="component" value="Unassembled WGS sequence"/>
</dbReference>
<organism evidence="2 3">
    <name type="scientific">Thalassovita gelatinovora</name>
    <name type="common">Thalassobius gelatinovorus</name>
    <dbReference type="NCBI Taxonomy" id="53501"/>
    <lineage>
        <taxon>Bacteria</taxon>
        <taxon>Pseudomonadati</taxon>
        <taxon>Pseudomonadota</taxon>
        <taxon>Alphaproteobacteria</taxon>
        <taxon>Rhodobacterales</taxon>
        <taxon>Roseobacteraceae</taxon>
        <taxon>Thalassovita</taxon>
    </lineage>
</organism>
<accession>A0A0P1F3S6</accession>
<dbReference type="RefSeq" id="WP_058260879.1">
    <property type="nucleotide sequence ID" value="NZ_CP051181.1"/>
</dbReference>
<name>A0A0P1F3S6_THAGE</name>
<keyword evidence="1" id="KW-1133">Transmembrane helix</keyword>
<dbReference type="EMBL" id="CYSA01000001">
    <property type="protein sequence ID" value="CUH62373.1"/>
    <property type="molecule type" value="Genomic_DNA"/>
</dbReference>
<keyword evidence="1" id="KW-0472">Membrane</keyword>
<feature type="transmembrane region" description="Helical" evidence="1">
    <location>
        <begin position="106"/>
        <end position="131"/>
    </location>
</feature>
<protein>
    <submittedName>
        <fullName evidence="2">Uncharacterized protein</fullName>
    </submittedName>
</protein>
<evidence type="ECO:0000313" key="2">
    <source>
        <dbReference type="EMBL" id="CUH62373.1"/>
    </source>
</evidence>
<feature type="transmembrane region" description="Helical" evidence="1">
    <location>
        <begin position="151"/>
        <end position="170"/>
    </location>
</feature>
<evidence type="ECO:0000256" key="1">
    <source>
        <dbReference type="SAM" id="Phobius"/>
    </source>
</evidence>
<dbReference type="OrthoDB" id="5198105at2"/>
<feature type="transmembrane region" description="Helical" evidence="1">
    <location>
        <begin position="77"/>
        <end position="94"/>
    </location>
</feature>
<reference evidence="2 3" key="1">
    <citation type="submission" date="2015-09" db="EMBL/GenBank/DDBJ databases">
        <authorList>
            <consortium name="Swine Surveillance"/>
        </authorList>
    </citation>
    <scope>NUCLEOTIDE SEQUENCE [LARGE SCALE GENOMIC DNA]</scope>
    <source>
        <strain evidence="2 3">CECT 4357</strain>
    </source>
</reference>
<evidence type="ECO:0000313" key="3">
    <source>
        <dbReference type="Proteomes" id="UP000051587"/>
    </source>
</evidence>
<gene>
    <name evidence="2" type="ORF">TG4357_00062</name>
</gene>
<keyword evidence="3" id="KW-1185">Reference proteome</keyword>
<keyword evidence="1" id="KW-0812">Transmembrane</keyword>
<proteinExistence type="predicted"/>